<sequence>MMRSLQLPEQILVAFRVADLSGKRDPCPFPPRGTVTRISFLRFYRHESYVLLVTKPHGRPTMVGEGKEELAPEGMEEGAPKPPVSFMDKISTYKKMVWGTYKSKPISYWVLLLLSSGAMLVAFPASSLLSRVYYSNGGKSKWIISWVAVVGWPLTALILIPTYFFCKTSPSPLTIKLTLSYIVLGFLSAADNLMYAYAYAYLPASTASLLASSSLVFSALFGYVLVKNKINASTINAIVIITAAMAIIGLDSSSDRYGDVTDSQYIIGFVWDIMGSALHGLIFALSELVFLKLLGRRSFHVVLEQQVMVSFFAFVFTTIGMIADNAFQGMSSEARSFDGGKVSYIMVLIWGAITFQLGVLGSTAVLFLASTVLAGVLNAVRVPITSIAAVILLKDPMSGFKILSLIITFWGFTSYIYGNYSLSKDSS</sequence>
<accession>A0ACC0PYU1</accession>
<protein>
    <submittedName>
        <fullName evidence="1">Uncharacterized protein</fullName>
    </submittedName>
</protein>
<dbReference type="EMBL" id="CM046388">
    <property type="protein sequence ID" value="KAI8570349.1"/>
    <property type="molecule type" value="Genomic_DNA"/>
</dbReference>
<proteinExistence type="predicted"/>
<name>A0ACC0PYU1_RHOML</name>
<reference evidence="1" key="1">
    <citation type="submission" date="2022-02" db="EMBL/GenBank/DDBJ databases">
        <title>Plant Genome Project.</title>
        <authorList>
            <person name="Zhang R.-G."/>
        </authorList>
    </citation>
    <scope>NUCLEOTIDE SEQUENCE</scope>
    <source>
        <strain evidence="1">AT1</strain>
    </source>
</reference>
<gene>
    <name evidence="1" type="ORF">RHMOL_Rhmol01G0028000</name>
</gene>
<comment type="caution">
    <text evidence="1">The sequence shown here is derived from an EMBL/GenBank/DDBJ whole genome shotgun (WGS) entry which is preliminary data.</text>
</comment>
<organism evidence="1 2">
    <name type="scientific">Rhododendron molle</name>
    <name type="common">Chinese azalea</name>
    <name type="synonym">Azalea mollis</name>
    <dbReference type="NCBI Taxonomy" id="49168"/>
    <lineage>
        <taxon>Eukaryota</taxon>
        <taxon>Viridiplantae</taxon>
        <taxon>Streptophyta</taxon>
        <taxon>Embryophyta</taxon>
        <taxon>Tracheophyta</taxon>
        <taxon>Spermatophyta</taxon>
        <taxon>Magnoliopsida</taxon>
        <taxon>eudicotyledons</taxon>
        <taxon>Gunneridae</taxon>
        <taxon>Pentapetalae</taxon>
        <taxon>asterids</taxon>
        <taxon>Ericales</taxon>
        <taxon>Ericaceae</taxon>
        <taxon>Ericoideae</taxon>
        <taxon>Rhodoreae</taxon>
        <taxon>Rhododendron</taxon>
    </lineage>
</organism>
<dbReference type="Proteomes" id="UP001062846">
    <property type="component" value="Chromosome 1"/>
</dbReference>
<evidence type="ECO:0000313" key="2">
    <source>
        <dbReference type="Proteomes" id="UP001062846"/>
    </source>
</evidence>
<evidence type="ECO:0000313" key="1">
    <source>
        <dbReference type="EMBL" id="KAI8570349.1"/>
    </source>
</evidence>
<keyword evidence="2" id="KW-1185">Reference proteome</keyword>